<dbReference type="GeneID" id="63683213"/>
<organism evidence="1 2">
    <name type="scientific">Dacryopinax primogenitus (strain DJM 731)</name>
    <name type="common">Brown rot fungus</name>
    <dbReference type="NCBI Taxonomy" id="1858805"/>
    <lineage>
        <taxon>Eukaryota</taxon>
        <taxon>Fungi</taxon>
        <taxon>Dikarya</taxon>
        <taxon>Basidiomycota</taxon>
        <taxon>Agaricomycotina</taxon>
        <taxon>Dacrymycetes</taxon>
        <taxon>Dacrymycetales</taxon>
        <taxon>Dacrymycetaceae</taxon>
        <taxon>Dacryopinax</taxon>
    </lineage>
</organism>
<keyword evidence="2" id="KW-1185">Reference proteome</keyword>
<dbReference type="RefSeq" id="XP_040630565.1">
    <property type="nucleotide sequence ID" value="XM_040768151.1"/>
</dbReference>
<dbReference type="EMBL" id="JH795859">
    <property type="protein sequence ID" value="EJU03671.1"/>
    <property type="molecule type" value="Genomic_DNA"/>
</dbReference>
<protein>
    <submittedName>
        <fullName evidence="1">Uncharacterized protein</fullName>
    </submittedName>
</protein>
<proteinExistence type="predicted"/>
<dbReference type="OrthoDB" id="5946233at2759"/>
<dbReference type="Proteomes" id="UP000030653">
    <property type="component" value="Unassembled WGS sequence"/>
</dbReference>
<name>M5G093_DACPD</name>
<evidence type="ECO:0000313" key="1">
    <source>
        <dbReference type="EMBL" id="EJU03671.1"/>
    </source>
</evidence>
<reference evidence="1 2" key="1">
    <citation type="journal article" date="2012" name="Science">
        <title>The Paleozoic origin of enzymatic lignin decomposition reconstructed from 31 fungal genomes.</title>
        <authorList>
            <person name="Floudas D."/>
            <person name="Binder M."/>
            <person name="Riley R."/>
            <person name="Barry K."/>
            <person name="Blanchette R.A."/>
            <person name="Henrissat B."/>
            <person name="Martinez A.T."/>
            <person name="Otillar R."/>
            <person name="Spatafora J.W."/>
            <person name="Yadav J.S."/>
            <person name="Aerts A."/>
            <person name="Benoit I."/>
            <person name="Boyd A."/>
            <person name="Carlson A."/>
            <person name="Copeland A."/>
            <person name="Coutinho P.M."/>
            <person name="de Vries R.P."/>
            <person name="Ferreira P."/>
            <person name="Findley K."/>
            <person name="Foster B."/>
            <person name="Gaskell J."/>
            <person name="Glotzer D."/>
            <person name="Gorecki P."/>
            <person name="Heitman J."/>
            <person name="Hesse C."/>
            <person name="Hori C."/>
            <person name="Igarashi K."/>
            <person name="Jurgens J.A."/>
            <person name="Kallen N."/>
            <person name="Kersten P."/>
            <person name="Kohler A."/>
            <person name="Kuees U."/>
            <person name="Kumar T.K.A."/>
            <person name="Kuo A."/>
            <person name="LaButti K."/>
            <person name="Larrondo L.F."/>
            <person name="Lindquist E."/>
            <person name="Ling A."/>
            <person name="Lombard V."/>
            <person name="Lucas S."/>
            <person name="Lundell T."/>
            <person name="Martin R."/>
            <person name="McLaughlin D.J."/>
            <person name="Morgenstern I."/>
            <person name="Morin E."/>
            <person name="Murat C."/>
            <person name="Nagy L.G."/>
            <person name="Nolan M."/>
            <person name="Ohm R.A."/>
            <person name="Patyshakuliyeva A."/>
            <person name="Rokas A."/>
            <person name="Ruiz-Duenas F.J."/>
            <person name="Sabat G."/>
            <person name="Salamov A."/>
            <person name="Samejima M."/>
            <person name="Schmutz J."/>
            <person name="Slot J.C."/>
            <person name="St John F."/>
            <person name="Stenlid J."/>
            <person name="Sun H."/>
            <person name="Sun S."/>
            <person name="Syed K."/>
            <person name="Tsang A."/>
            <person name="Wiebenga A."/>
            <person name="Young D."/>
            <person name="Pisabarro A."/>
            <person name="Eastwood D.C."/>
            <person name="Martin F."/>
            <person name="Cullen D."/>
            <person name="Grigoriev I.V."/>
            <person name="Hibbett D.S."/>
        </authorList>
    </citation>
    <scope>NUCLEOTIDE SEQUENCE [LARGE SCALE GENOMIC DNA]</scope>
    <source>
        <strain evidence="1 2">DJM-731 SS1</strain>
    </source>
</reference>
<dbReference type="AlphaFoldDB" id="M5G093"/>
<sequence>MKYAPASHLVFELVPEHFHLEMDRLYQALGAPKVTMGNFWTIYQELLEGCVQSAMLSLPLLSARAEEELQMLNKYMDLCPHEVDDETDEDDGACVLGGGYYDALQGIEEPGNTVMWDLEDLLHVRVHPVLVQI</sequence>
<gene>
    <name evidence="1" type="ORF">DACRYDRAFT_105832</name>
</gene>
<evidence type="ECO:0000313" key="2">
    <source>
        <dbReference type="Proteomes" id="UP000030653"/>
    </source>
</evidence>
<dbReference type="HOGENOM" id="CLU_1906661_0_0_1"/>
<accession>M5G093</accession>